<evidence type="ECO:0000259" key="2">
    <source>
        <dbReference type="PROSITE" id="PS51186"/>
    </source>
</evidence>
<dbReference type="CDD" id="cd04301">
    <property type="entry name" value="NAT_SF"/>
    <property type="match status" value="1"/>
</dbReference>
<name>A0A2W1JSB6_9CYAN</name>
<dbReference type="PANTHER" id="PTHR13947:SF37">
    <property type="entry name" value="LD18367P"/>
    <property type="match status" value="1"/>
</dbReference>
<keyword evidence="1" id="KW-0808">Transferase</keyword>
<reference evidence="3 4" key="1">
    <citation type="journal article" date="2018" name="Sci. Rep.">
        <title>A novel species of the marine cyanobacterium Acaryochloris with a unique pigment content and lifestyle.</title>
        <authorList>
            <person name="Partensky F."/>
            <person name="Six C."/>
            <person name="Ratin M."/>
            <person name="Garczarek L."/>
            <person name="Vaulot D."/>
            <person name="Probert I."/>
            <person name="Calteau A."/>
            <person name="Gourvil P."/>
            <person name="Marie D."/>
            <person name="Grebert T."/>
            <person name="Bouchier C."/>
            <person name="Le Panse S."/>
            <person name="Gachenot M."/>
            <person name="Rodriguez F."/>
            <person name="Garrido J.L."/>
        </authorList>
    </citation>
    <scope>NUCLEOTIDE SEQUENCE [LARGE SCALE GENOMIC DNA]</scope>
    <source>
        <strain evidence="3 4">RCC1774</strain>
    </source>
</reference>
<proteinExistence type="predicted"/>
<dbReference type="Pfam" id="PF00583">
    <property type="entry name" value="Acetyltransf_1"/>
    <property type="match status" value="1"/>
</dbReference>
<dbReference type="Gene3D" id="3.40.630.30">
    <property type="match status" value="1"/>
</dbReference>
<sequence>MLVREAIPQEDHLLALHFYQLWRDNQVPEQGLIDDWLTVTVEFIANARKTLNYRAFVVEVEGRVVGSVGCQLFDGLYPLILAETQRKYGYIWGVYVEPDYRGQGIGTRLTEMAVEYLRSQHCTRAILHASPSGQPVYEHLGFIPSNEMRLDLCEQSKKTQP</sequence>
<feature type="domain" description="N-acetyltransferase" evidence="2">
    <location>
        <begin position="1"/>
        <end position="160"/>
    </location>
</feature>
<dbReference type="InterPro" id="IPR000182">
    <property type="entry name" value="GNAT_dom"/>
</dbReference>
<dbReference type="AlphaFoldDB" id="A0A2W1JSB6"/>
<evidence type="ECO:0000313" key="3">
    <source>
        <dbReference type="EMBL" id="PZD72854.1"/>
    </source>
</evidence>
<dbReference type="SUPFAM" id="SSF55729">
    <property type="entry name" value="Acyl-CoA N-acyltransferases (Nat)"/>
    <property type="match status" value="1"/>
</dbReference>
<evidence type="ECO:0000313" key="4">
    <source>
        <dbReference type="Proteomes" id="UP000248857"/>
    </source>
</evidence>
<organism evidence="3 4">
    <name type="scientific">Acaryochloris thomasi RCC1774</name>
    <dbReference type="NCBI Taxonomy" id="1764569"/>
    <lineage>
        <taxon>Bacteria</taxon>
        <taxon>Bacillati</taxon>
        <taxon>Cyanobacteriota</taxon>
        <taxon>Cyanophyceae</taxon>
        <taxon>Acaryochloridales</taxon>
        <taxon>Acaryochloridaceae</taxon>
        <taxon>Acaryochloris</taxon>
        <taxon>Acaryochloris thomasi</taxon>
    </lineage>
</organism>
<protein>
    <recommendedName>
        <fullName evidence="2">N-acetyltransferase domain-containing protein</fullName>
    </recommendedName>
</protein>
<comment type="caution">
    <text evidence="3">The sequence shown here is derived from an EMBL/GenBank/DDBJ whole genome shotgun (WGS) entry which is preliminary data.</text>
</comment>
<dbReference type="PROSITE" id="PS51186">
    <property type="entry name" value="GNAT"/>
    <property type="match status" value="1"/>
</dbReference>
<dbReference type="EMBL" id="PQWO01000008">
    <property type="protein sequence ID" value="PZD72854.1"/>
    <property type="molecule type" value="Genomic_DNA"/>
</dbReference>
<keyword evidence="4" id="KW-1185">Reference proteome</keyword>
<dbReference type="PANTHER" id="PTHR13947">
    <property type="entry name" value="GNAT FAMILY N-ACETYLTRANSFERASE"/>
    <property type="match status" value="1"/>
</dbReference>
<dbReference type="GO" id="GO:0008080">
    <property type="term" value="F:N-acetyltransferase activity"/>
    <property type="evidence" value="ECO:0007669"/>
    <property type="project" value="InterPro"/>
</dbReference>
<dbReference type="InterPro" id="IPR016181">
    <property type="entry name" value="Acyl_CoA_acyltransferase"/>
</dbReference>
<dbReference type="Proteomes" id="UP000248857">
    <property type="component" value="Unassembled WGS sequence"/>
</dbReference>
<accession>A0A2W1JSB6</accession>
<evidence type="ECO:0000256" key="1">
    <source>
        <dbReference type="ARBA" id="ARBA00022679"/>
    </source>
</evidence>
<gene>
    <name evidence="3" type="ORF">C1752_03336</name>
</gene>
<dbReference type="InterPro" id="IPR050769">
    <property type="entry name" value="NAT_camello-type"/>
</dbReference>